<dbReference type="Gene3D" id="2.30.29.80">
    <property type="match status" value="1"/>
</dbReference>
<dbReference type="AlphaFoldDB" id="A0A369QGK8"/>
<gene>
    <name evidence="1" type="ORF">AHMF7616_01279</name>
</gene>
<evidence type="ECO:0000313" key="2">
    <source>
        <dbReference type="Proteomes" id="UP000253919"/>
    </source>
</evidence>
<dbReference type="EMBL" id="QASA01000001">
    <property type="protein sequence ID" value="RDC62685.1"/>
    <property type="molecule type" value="Genomic_DNA"/>
</dbReference>
<dbReference type="Proteomes" id="UP000253919">
    <property type="component" value="Unassembled WGS sequence"/>
</dbReference>
<organism evidence="1 2">
    <name type="scientific">Adhaeribacter pallidiroseus</name>
    <dbReference type="NCBI Taxonomy" id="2072847"/>
    <lineage>
        <taxon>Bacteria</taxon>
        <taxon>Pseudomonadati</taxon>
        <taxon>Bacteroidota</taxon>
        <taxon>Cytophagia</taxon>
        <taxon>Cytophagales</taxon>
        <taxon>Hymenobacteraceae</taxon>
        <taxon>Adhaeribacter</taxon>
    </lineage>
</organism>
<protein>
    <submittedName>
        <fullName evidence="1">Uncharacterized protein</fullName>
    </submittedName>
</protein>
<name>A0A369QGK8_9BACT</name>
<evidence type="ECO:0000313" key="1">
    <source>
        <dbReference type="EMBL" id="RDC62685.1"/>
    </source>
</evidence>
<comment type="caution">
    <text evidence="1">The sequence shown here is derived from an EMBL/GenBank/DDBJ whole genome shotgun (WGS) entry which is preliminary data.</text>
</comment>
<dbReference type="OrthoDB" id="8263000at2"/>
<accession>A0A369QGK8</accession>
<dbReference type="RefSeq" id="WP_115372098.1">
    <property type="nucleotide sequence ID" value="NZ_QASA01000001.1"/>
</dbReference>
<keyword evidence="2" id="KW-1185">Reference proteome</keyword>
<reference evidence="1 2" key="1">
    <citation type="submission" date="2018-04" db="EMBL/GenBank/DDBJ databases">
        <title>Adhaeribacter sp. HMF7616 genome sequencing and assembly.</title>
        <authorList>
            <person name="Kang H."/>
            <person name="Kang J."/>
            <person name="Cha I."/>
            <person name="Kim H."/>
            <person name="Joh K."/>
        </authorList>
    </citation>
    <scope>NUCLEOTIDE SEQUENCE [LARGE SCALE GENOMIC DNA]</scope>
    <source>
        <strain evidence="1 2">HMF7616</strain>
    </source>
</reference>
<sequence length="1130" mass="130209">MAAPVTIDQENKLSWAEDYDFLRKEGIKLIQDLSGKIWTDYNTHDPGITLLEAFCYAITDLGYRTQFDIKDLLTPPESSQDTPNNHFLTARQVLPSNPITLLDYRKLIIDIEGVRNAWIEISDDTEIPIYLQEVDNQSDPAQPAYGLSGDGGELLRLKGLYKVFVEYESTIIFQKKEEEVAQKIKERLYAHRNLGEDFVSVTSIEYEYFKMGAEIQVSEGQDIEKINARIYEVIYNFFSPPVTFYSLEQMLAKGYSAEEIFEGPVLRHGFIESSELEKSKKYKDVHLSDIMRLISGIEGVIAIKKFTLPLESQSAFSDFTSWLTNVKDSQRAPRLDTDNSQITFVRSGDRHRNAAEKQPNKERVKALFSFFQSANLRSRLKGAGKDLPVPTGECMNLLDYYPVQKSLPAVYGLSESYLDPPLDQLTLQRAAYELLDAQVGLPLREVLNHLRLEKPYDDTLREQIDELLKPGLPPEEVDFMLHQIATDKENASMIAELLPALLPVGTTATAITDQIAVLLTNHRKYPVSVSPATQEIQAMVTQTVNQPLLQVTQDQDIRQVRAAYRLYQLKKLEPRQRLTLQLRGFLMVFEQILADYLGQLAAIRDTFSFTGIAEHTYFPQTLADVPDRAALFMDYEKFAEEQSNLAETEEAYQVRRNRLLDHLMGRMAEDFTKYNYFMQASGGKAANKQLITDKTAFLKDYVVISAYRSQGFNYSNPEAVWNSANVSGLKKRICRLLGIPDYTQKFIAQDALFIQETTLDNQVKRYVVVLTDPDNRDTILLRSVEFEFSSEAEEILNYMLMHGANPDLYEKEGRRDKWQYHLKKFTQENDYEIVASQSFAKQVDSEASFDRTLTVLTNFSRAENFHVIEHILLRPKVAARERSGKRGNALNADTVEFLSVNATPAIQALTGFKPTDPVYKFRIINTKNEGKTNWRLSLTKEDYDEVLGINEDFLFYKHLTRRLEQIRQFASDRANFVIDQNADGYNIFRLVDVDRVLAESKKRYRKPEDLDAELNSLVAFFSFELQKRSNQPEEENALVAQADPYSFQISIVIPEWPARFRNKTFMHLLEKTIYMETPAHIYPQVYWLNHKQMRELEEAYKIWLEELPQADIANTEVVNNLVYQLNELRK</sequence>
<proteinExistence type="predicted"/>